<keyword evidence="1" id="KW-0472">Membrane</keyword>
<protein>
    <submittedName>
        <fullName evidence="2">Uncharacterized protein</fullName>
    </submittedName>
</protein>
<evidence type="ECO:0000256" key="1">
    <source>
        <dbReference type="SAM" id="Phobius"/>
    </source>
</evidence>
<organism evidence="2">
    <name type="scientific">uncultured Acidimicrobiales bacterium</name>
    <dbReference type="NCBI Taxonomy" id="310071"/>
    <lineage>
        <taxon>Bacteria</taxon>
        <taxon>Bacillati</taxon>
        <taxon>Actinomycetota</taxon>
        <taxon>Acidimicrobiia</taxon>
        <taxon>Acidimicrobiales</taxon>
        <taxon>environmental samples</taxon>
    </lineage>
</organism>
<keyword evidence="1" id="KW-1133">Transmembrane helix</keyword>
<dbReference type="AlphaFoldDB" id="A0A6J4JF45"/>
<proteinExistence type="predicted"/>
<gene>
    <name evidence="2" type="ORF">AVDCRST_MAG76-3831</name>
</gene>
<accession>A0A6J4JF45</accession>
<feature type="transmembrane region" description="Helical" evidence="1">
    <location>
        <begin position="20"/>
        <end position="41"/>
    </location>
</feature>
<name>A0A6J4JF45_9ACTN</name>
<sequence length="153" mass="15874">MTVLAPTEAPDVAFRPSGHPVAWFVGVLSALVILLCVTWWAGLVTARVSVTGADPTVNRSAPNGEPYAINGYDLAVVNDGPLAVDVVGTGLTGAPARPISPVRLRPGQSAKAHVSLKQGDCEDRLLRVEVRSPAGIVRSVKVGRIHLGGLCPA</sequence>
<keyword evidence="1" id="KW-0812">Transmembrane</keyword>
<reference evidence="2" key="1">
    <citation type="submission" date="2020-02" db="EMBL/GenBank/DDBJ databases">
        <authorList>
            <person name="Meier V. D."/>
        </authorList>
    </citation>
    <scope>NUCLEOTIDE SEQUENCE</scope>
    <source>
        <strain evidence="2">AVDCRST_MAG76</strain>
    </source>
</reference>
<dbReference type="EMBL" id="CADCSZ010000225">
    <property type="protein sequence ID" value="CAA9278347.1"/>
    <property type="molecule type" value="Genomic_DNA"/>
</dbReference>
<evidence type="ECO:0000313" key="2">
    <source>
        <dbReference type="EMBL" id="CAA9278347.1"/>
    </source>
</evidence>